<dbReference type="Proteomes" id="UP001177670">
    <property type="component" value="Unassembled WGS sequence"/>
</dbReference>
<dbReference type="AlphaFoldDB" id="A0AA40GEQ6"/>
<protein>
    <submittedName>
        <fullName evidence="2">Uncharacterized protein</fullName>
    </submittedName>
</protein>
<sequence>MKLERGVTKREVKDIGQKMESSTTTVESTRAFRGERPVNKKPGMSLRSLFDILVEDDEDKETRHAKGRENKTKTGGLFVRGGQAQREAAVLSLRHYLLHLPPLVKKHPVGLEIDFFCFAHKELGLWALSGYRTVLSVSLCRMRRKI</sequence>
<keyword evidence="3" id="KW-1185">Reference proteome</keyword>
<dbReference type="EMBL" id="JAHYIQ010000001">
    <property type="protein sequence ID" value="KAK1136486.1"/>
    <property type="molecule type" value="Genomic_DNA"/>
</dbReference>
<feature type="region of interest" description="Disordered" evidence="1">
    <location>
        <begin position="1"/>
        <end position="43"/>
    </location>
</feature>
<evidence type="ECO:0000313" key="3">
    <source>
        <dbReference type="Proteomes" id="UP001177670"/>
    </source>
</evidence>
<gene>
    <name evidence="2" type="ORF">K0M31_001036</name>
</gene>
<comment type="caution">
    <text evidence="2">The sequence shown here is derived from an EMBL/GenBank/DDBJ whole genome shotgun (WGS) entry which is preliminary data.</text>
</comment>
<feature type="compositionally biased region" description="Polar residues" evidence="1">
    <location>
        <begin position="19"/>
        <end position="28"/>
    </location>
</feature>
<evidence type="ECO:0000313" key="2">
    <source>
        <dbReference type="EMBL" id="KAK1136486.1"/>
    </source>
</evidence>
<feature type="compositionally biased region" description="Basic and acidic residues" evidence="1">
    <location>
        <begin position="1"/>
        <end position="17"/>
    </location>
</feature>
<evidence type="ECO:0000256" key="1">
    <source>
        <dbReference type="SAM" id="MobiDB-lite"/>
    </source>
</evidence>
<accession>A0AA40GEQ6</accession>
<organism evidence="2 3">
    <name type="scientific">Melipona bicolor</name>
    <dbReference type="NCBI Taxonomy" id="60889"/>
    <lineage>
        <taxon>Eukaryota</taxon>
        <taxon>Metazoa</taxon>
        <taxon>Ecdysozoa</taxon>
        <taxon>Arthropoda</taxon>
        <taxon>Hexapoda</taxon>
        <taxon>Insecta</taxon>
        <taxon>Pterygota</taxon>
        <taxon>Neoptera</taxon>
        <taxon>Endopterygota</taxon>
        <taxon>Hymenoptera</taxon>
        <taxon>Apocrita</taxon>
        <taxon>Aculeata</taxon>
        <taxon>Apoidea</taxon>
        <taxon>Anthophila</taxon>
        <taxon>Apidae</taxon>
        <taxon>Melipona</taxon>
    </lineage>
</organism>
<proteinExistence type="predicted"/>
<reference evidence="2" key="1">
    <citation type="submission" date="2021-10" db="EMBL/GenBank/DDBJ databases">
        <title>Melipona bicolor Genome sequencing and assembly.</title>
        <authorList>
            <person name="Araujo N.S."/>
            <person name="Arias M.C."/>
        </authorList>
    </citation>
    <scope>NUCLEOTIDE SEQUENCE</scope>
    <source>
        <strain evidence="2">USP_2M_L1-L4_2017</strain>
        <tissue evidence="2">Whole body</tissue>
    </source>
</reference>
<name>A0AA40GEQ6_9HYME</name>